<name>A0A812J5J7_9DINO</name>
<feature type="signal peptide" evidence="3">
    <location>
        <begin position="1"/>
        <end position="23"/>
    </location>
</feature>
<feature type="chain" id="PRO_5032883190" evidence="3">
    <location>
        <begin position="24"/>
        <end position="630"/>
    </location>
</feature>
<dbReference type="InterPro" id="IPR013103">
    <property type="entry name" value="RVT_2"/>
</dbReference>
<keyword evidence="2" id="KW-0812">Transmembrane</keyword>
<keyword evidence="6" id="KW-1185">Reference proteome</keyword>
<evidence type="ECO:0000259" key="4">
    <source>
        <dbReference type="Pfam" id="PF07727"/>
    </source>
</evidence>
<protein>
    <submittedName>
        <fullName evidence="5">RE1 protein</fullName>
    </submittedName>
</protein>
<evidence type="ECO:0000256" key="1">
    <source>
        <dbReference type="SAM" id="MobiDB-lite"/>
    </source>
</evidence>
<feature type="transmembrane region" description="Helical" evidence="2">
    <location>
        <begin position="536"/>
        <end position="555"/>
    </location>
</feature>
<proteinExistence type="predicted"/>
<evidence type="ECO:0000313" key="5">
    <source>
        <dbReference type="EMBL" id="CAE7195228.1"/>
    </source>
</evidence>
<comment type="caution">
    <text evidence="5">The sequence shown here is derived from an EMBL/GenBank/DDBJ whole genome shotgun (WGS) entry which is preliminary data.</text>
</comment>
<feature type="region of interest" description="Disordered" evidence="1">
    <location>
        <begin position="573"/>
        <end position="613"/>
    </location>
</feature>
<feature type="domain" description="Reverse transcriptase Ty1/copia-type" evidence="4">
    <location>
        <begin position="128"/>
        <end position="379"/>
    </location>
</feature>
<dbReference type="OrthoDB" id="437812at2759"/>
<dbReference type="Proteomes" id="UP000604046">
    <property type="component" value="Unassembled WGS sequence"/>
</dbReference>
<gene>
    <name evidence="5" type="primary">RE1</name>
    <name evidence="5" type="ORF">SNAT2548_LOCUS5382</name>
</gene>
<dbReference type="AlphaFoldDB" id="A0A812J5J7"/>
<organism evidence="5 6">
    <name type="scientific">Symbiodinium natans</name>
    <dbReference type="NCBI Taxonomy" id="878477"/>
    <lineage>
        <taxon>Eukaryota</taxon>
        <taxon>Sar</taxon>
        <taxon>Alveolata</taxon>
        <taxon>Dinophyceae</taxon>
        <taxon>Suessiales</taxon>
        <taxon>Symbiodiniaceae</taxon>
        <taxon>Symbiodinium</taxon>
    </lineage>
</organism>
<keyword evidence="3" id="KW-0732">Signal</keyword>
<evidence type="ECO:0000256" key="2">
    <source>
        <dbReference type="SAM" id="Phobius"/>
    </source>
</evidence>
<feature type="compositionally biased region" description="Basic and acidic residues" evidence="1">
    <location>
        <begin position="595"/>
        <end position="604"/>
    </location>
</feature>
<dbReference type="Pfam" id="PF07727">
    <property type="entry name" value="RVT_2"/>
    <property type="match status" value="1"/>
</dbReference>
<reference evidence="5" key="1">
    <citation type="submission" date="2021-02" db="EMBL/GenBank/DDBJ databases">
        <authorList>
            <person name="Dougan E. K."/>
            <person name="Rhodes N."/>
            <person name="Thang M."/>
            <person name="Chan C."/>
        </authorList>
    </citation>
    <scope>NUCLEOTIDE SEQUENCE</scope>
</reference>
<keyword evidence="2" id="KW-1133">Transmembrane helix</keyword>
<accession>A0A812J5J7</accession>
<evidence type="ECO:0000313" key="6">
    <source>
        <dbReference type="Proteomes" id="UP000604046"/>
    </source>
</evidence>
<sequence length="630" mass="70127">MGRLARGSRGHLMLLMLVSPVLECRWKVRERAGRLGLQVVMTLGSPVSEKLSAEHQAGEELEYSLLPDAEVLCTHTVPLVEVERYYDLWKETLEKELHSMIDDKQALRVISEAELTKYQEAGTHAMIIPSKLVCTTKSGGRFKARLVACGNYVDLSGKDGESRSASVDLYAGGIDAAVLRQVLALAVKKRWSAGSTDVSTAFLNAELRQSPLTKPAPLSQQVPSEIVVLRPPSLLVKHGLVPPRSFTLVLRAVYGLDQSPRDWGIRRDKDLRTVRLMLGNRECRLVMSAVDNNLWFLTTGCKSDPVMACLMVYVDDLLATGPLAVIRPLLAEISKLWQCGAVSFLPENTSEAPLVFFGYEIRRVGRSFHLSQRDYVTELATMYKAMSKNAAAVRSQRFVIEEIEGCKVDVRILNDNLAATTICNAQSTNWRTRHLRIRAAHLRQQISAGECSVSHVAGECNTADLGTKALQPSRFERLRAMMGVLSFSEVTARERTSSAVVSSGPPVEEALRVVVAALCVASAKGQPLSDGSDDFVFWRVVLLWSVFVIVAWEMFRWGCRVCYRKLASWDMPEPDPEASESEREQEPDKEDLLEEADRPQRDAEPRDEDPGVMPFRYIDVVAMSSGSTKW</sequence>
<evidence type="ECO:0000256" key="3">
    <source>
        <dbReference type="SAM" id="SignalP"/>
    </source>
</evidence>
<dbReference type="EMBL" id="CAJNDS010000345">
    <property type="protein sequence ID" value="CAE7195228.1"/>
    <property type="molecule type" value="Genomic_DNA"/>
</dbReference>
<keyword evidence="2" id="KW-0472">Membrane</keyword>